<evidence type="ECO:0000259" key="2">
    <source>
        <dbReference type="Pfam" id="PF03703"/>
    </source>
</evidence>
<dbReference type="RefSeq" id="WP_141956892.1">
    <property type="nucleotide sequence ID" value="NZ_VFOZ01000001.1"/>
</dbReference>
<keyword evidence="4" id="KW-1185">Reference proteome</keyword>
<accession>A0A543CMD7</accession>
<name>A0A543CMD7_9ACTN</name>
<dbReference type="OrthoDB" id="4350422at2"/>
<evidence type="ECO:0000313" key="3">
    <source>
        <dbReference type="EMBL" id="TQL98273.1"/>
    </source>
</evidence>
<dbReference type="Proteomes" id="UP000316096">
    <property type="component" value="Unassembled WGS sequence"/>
</dbReference>
<reference evidence="3 4" key="1">
    <citation type="submission" date="2019-06" db="EMBL/GenBank/DDBJ databases">
        <title>Sequencing the genomes of 1000 actinobacteria strains.</title>
        <authorList>
            <person name="Klenk H.-P."/>
        </authorList>
    </citation>
    <scope>NUCLEOTIDE SEQUENCE [LARGE SCALE GENOMIC DNA]</scope>
    <source>
        <strain evidence="3 4">DSM 102200</strain>
    </source>
</reference>
<feature type="domain" description="YdbS-like PH" evidence="2">
    <location>
        <begin position="78"/>
        <end position="153"/>
    </location>
</feature>
<keyword evidence="1" id="KW-1133">Transmembrane helix</keyword>
<feature type="transmembrane region" description="Helical" evidence="1">
    <location>
        <begin position="20"/>
        <end position="45"/>
    </location>
</feature>
<dbReference type="PANTHER" id="PTHR37938">
    <property type="entry name" value="BLL0215 PROTEIN"/>
    <property type="match status" value="1"/>
</dbReference>
<dbReference type="AlphaFoldDB" id="A0A543CMD7"/>
<dbReference type="Pfam" id="PF03703">
    <property type="entry name" value="bPH_2"/>
    <property type="match status" value="1"/>
</dbReference>
<protein>
    <submittedName>
        <fullName evidence="3">PH (Pleckstrin Homology) domain-containing protein</fullName>
    </submittedName>
</protein>
<evidence type="ECO:0000256" key="1">
    <source>
        <dbReference type="SAM" id="Phobius"/>
    </source>
</evidence>
<evidence type="ECO:0000313" key="4">
    <source>
        <dbReference type="Proteomes" id="UP000316096"/>
    </source>
</evidence>
<dbReference type="PANTHER" id="PTHR37938:SF1">
    <property type="entry name" value="BLL0215 PROTEIN"/>
    <property type="match status" value="1"/>
</dbReference>
<comment type="caution">
    <text evidence="3">The sequence shown here is derived from an EMBL/GenBank/DDBJ whole genome shotgun (WGS) entry which is preliminary data.</text>
</comment>
<sequence>MGLPKNSLTEDEKIVLEFHPHWSTLVATIFWAIVAVVVAGVVIFFIPDGDSQTLIRLIVAAVGVVAVIVVGLLPFLRWVTTSYTLTNRRLVMRHGILSRSGRDIPLTRVNDVSFSHGLIERVLGTGTLVVESGGENGQLVLKKIPRVEHTQSQLYRLVEELTDGDGIRP</sequence>
<proteinExistence type="predicted"/>
<dbReference type="InterPro" id="IPR005182">
    <property type="entry name" value="YdbS-like_PH"/>
</dbReference>
<dbReference type="EMBL" id="VFOZ01000001">
    <property type="protein sequence ID" value="TQL98273.1"/>
    <property type="molecule type" value="Genomic_DNA"/>
</dbReference>
<feature type="transmembrane region" description="Helical" evidence="1">
    <location>
        <begin position="57"/>
        <end position="79"/>
    </location>
</feature>
<keyword evidence="1" id="KW-0812">Transmembrane</keyword>
<gene>
    <name evidence="3" type="ORF">FB559_3896</name>
</gene>
<keyword evidence="1" id="KW-0472">Membrane</keyword>
<organism evidence="3 4">
    <name type="scientific">Actinoallomurus bryophytorum</name>
    <dbReference type="NCBI Taxonomy" id="1490222"/>
    <lineage>
        <taxon>Bacteria</taxon>
        <taxon>Bacillati</taxon>
        <taxon>Actinomycetota</taxon>
        <taxon>Actinomycetes</taxon>
        <taxon>Streptosporangiales</taxon>
        <taxon>Thermomonosporaceae</taxon>
        <taxon>Actinoallomurus</taxon>
    </lineage>
</organism>